<dbReference type="EMBL" id="JAVRAA010000037">
    <property type="protein sequence ID" value="MDT0341013.1"/>
    <property type="molecule type" value="Genomic_DNA"/>
</dbReference>
<sequence length="144" mass="15338">MTRHRVIACFAFASISLASAVFAQSTSGEGSGEITDPVKIAKMLGSVPTVKGSLADRLTEAGMRPVYIKISRLSRDDLADFPARLHLKPGDAMIAIATKGFVDGVGRVQGCDLWSSPTLLKGGSTYYPYDKTSNWLLTGQCIAP</sequence>
<protein>
    <submittedName>
        <fullName evidence="2">Uncharacterized protein</fullName>
    </submittedName>
</protein>
<proteinExistence type="predicted"/>
<organism evidence="2">
    <name type="scientific">Herbaspirillum huttiense subsp. nephrolepidis</name>
    <dbReference type="NCBI Taxonomy" id="3075126"/>
    <lineage>
        <taxon>Bacteria</taxon>
        <taxon>Pseudomonadati</taxon>
        <taxon>Pseudomonadota</taxon>
        <taxon>Betaproteobacteria</taxon>
        <taxon>Burkholderiales</taxon>
        <taxon>Oxalobacteraceae</taxon>
        <taxon>Herbaspirillum</taxon>
    </lineage>
</organism>
<evidence type="ECO:0000256" key="1">
    <source>
        <dbReference type="SAM" id="SignalP"/>
    </source>
</evidence>
<dbReference type="RefSeq" id="WP_284076803.1">
    <property type="nucleotide sequence ID" value="NZ_JAVLSM010000029.1"/>
</dbReference>
<feature type="signal peptide" evidence="1">
    <location>
        <begin position="1"/>
        <end position="23"/>
    </location>
</feature>
<reference evidence="2" key="1">
    <citation type="submission" date="2023-02" db="EMBL/GenBank/DDBJ databases">
        <title>Description of Herbaspirillum huttiense subsp. nephrolepsisexaltata and Herbaspirillum huttiense subsp. lycopersicon.</title>
        <authorList>
            <person name="Poudel M."/>
            <person name="Sharma A."/>
            <person name="Goss E."/>
            <person name="Tapia J.H."/>
            <person name="Harmon C.M."/>
            <person name="Jones J.B."/>
        </authorList>
    </citation>
    <scope>NUCLEOTIDE SEQUENCE</scope>
    <source>
        <strain evidence="2">NC40101</strain>
    </source>
</reference>
<evidence type="ECO:0000313" key="2">
    <source>
        <dbReference type="EMBL" id="MDT0341013.1"/>
    </source>
</evidence>
<feature type="chain" id="PRO_5041920686" evidence="1">
    <location>
        <begin position="24"/>
        <end position="144"/>
    </location>
</feature>
<accession>A0AAE4GEW1</accession>
<comment type="caution">
    <text evidence="2">The sequence shown here is derived from an EMBL/GenBank/DDBJ whole genome shotgun (WGS) entry which is preliminary data.</text>
</comment>
<dbReference type="AlphaFoldDB" id="A0AAE4GEW1"/>
<keyword evidence="1" id="KW-0732">Signal</keyword>
<name>A0AAE4GEW1_9BURK</name>
<gene>
    <name evidence="2" type="ORF">RJN63_29585</name>
</gene>